<dbReference type="InterPro" id="IPR001128">
    <property type="entry name" value="Cyt_P450"/>
</dbReference>
<dbReference type="Proteomes" id="UP000289738">
    <property type="component" value="Chromosome A07"/>
</dbReference>
<keyword evidence="5 7" id="KW-0408">Iron</keyword>
<dbReference type="CDD" id="cd20654">
    <property type="entry name" value="CYP82"/>
    <property type="match status" value="1"/>
</dbReference>
<dbReference type="FunFam" id="1.10.630.10:FF:000026">
    <property type="entry name" value="Cytochrome P450 82C4"/>
    <property type="match status" value="1"/>
</dbReference>
<evidence type="ECO:0008006" key="12">
    <source>
        <dbReference type="Google" id="ProtNLM"/>
    </source>
</evidence>
<dbReference type="GO" id="GO:0005506">
    <property type="term" value="F:iron ion binding"/>
    <property type="evidence" value="ECO:0007669"/>
    <property type="project" value="InterPro"/>
</dbReference>
<protein>
    <recommendedName>
        <fullName evidence="12">Cytochrome P450</fullName>
    </recommendedName>
</protein>
<feature type="binding site" description="axial binding residue" evidence="7">
    <location>
        <position position="480"/>
    </location>
    <ligand>
        <name>heme</name>
        <dbReference type="ChEBI" id="CHEBI:30413"/>
    </ligand>
    <ligandPart>
        <name>Fe</name>
        <dbReference type="ChEBI" id="CHEBI:18248"/>
    </ligandPart>
</feature>
<dbReference type="Gene3D" id="1.10.630.10">
    <property type="entry name" value="Cytochrome P450"/>
    <property type="match status" value="1"/>
</dbReference>
<evidence type="ECO:0000313" key="10">
    <source>
        <dbReference type="EMBL" id="RYR48334.1"/>
    </source>
</evidence>
<comment type="cofactor">
    <cofactor evidence="7">
        <name>heme</name>
        <dbReference type="ChEBI" id="CHEBI:30413"/>
    </cofactor>
</comment>
<gene>
    <name evidence="10" type="ORF">Ahy_A07g034355</name>
</gene>
<dbReference type="GO" id="GO:0020037">
    <property type="term" value="F:heme binding"/>
    <property type="evidence" value="ECO:0007669"/>
    <property type="project" value="InterPro"/>
</dbReference>
<keyword evidence="9" id="KW-1133">Transmembrane helix</keyword>
<keyword evidence="9" id="KW-0812">Transmembrane</keyword>
<dbReference type="InterPro" id="IPR036396">
    <property type="entry name" value="Cyt_P450_sf"/>
</dbReference>
<reference evidence="10 11" key="1">
    <citation type="submission" date="2019-01" db="EMBL/GenBank/DDBJ databases">
        <title>Sequencing of cultivated peanut Arachis hypogaea provides insights into genome evolution and oil improvement.</title>
        <authorList>
            <person name="Chen X."/>
        </authorList>
    </citation>
    <scope>NUCLEOTIDE SEQUENCE [LARGE SCALE GENOMIC DNA]</scope>
    <source>
        <strain evidence="11">cv. Fuhuasheng</strain>
        <tissue evidence="10">Leaves</tissue>
    </source>
</reference>
<dbReference type="InterPro" id="IPR050651">
    <property type="entry name" value="Plant_Cytochrome_P450_Monoox"/>
</dbReference>
<evidence type="ECO:0000313" key="11">
    <source>
        <dbReference type="Proteomes" id="UP000289738"/>
    </source>
</evidence>
<keyword evidence="4 8" id="KW-0560">Oxidoreductase</keyword>
<comment type="similarity">
    <text evidence="1 8">Belongs to the cytochrome P450 family.</text>
</comment>
<keyword evidence="11" id="KW-1185">Reference proteome</keyword>
<keyword evidence="6 8" id="KW-0503">Monooxygenase</keyword>
<dbReference type="SUPFAM" id="SSF48264">
    <property type="entry name" value="Cytochrome P450"/>
    <property type="match status" value="1"/>
</dbReference>
<evidence type="ECO:0000256" key="1">
    <source>
        <dbReference type="ARBA" id="ARBA00010617"/>
    </source>
</evidence>
<dbReference type="PRINTS" id="PR00463">
    <property type="entry name" value="EP450I"/>
</dbReference>
<dbReference type="SMR" id="A0A445CBK7"/>
<evidence type="ECO:0000256" key="4">
    <source>
        <dbReference type="ARBA" id="ARBA00023002"/>
    </source>
</evidence>
<dbReference type="PANTHER" id="PTHR47947">
    <property type="entry name" value="CYTOCHROME P450 82C3-RELATED"/>
    <property type="match status" value="1"/>
</dbReference>
<evidence type="ECO:0000256" key="5">
    <source>
        <dbReference type="ARBA" id="ARBA00023004"/>
    </source>
</evidence>
<dbReference type="PRINTS" id="PR00385">
    <property type="entry name" value="P450"/>
</dbReference>
<comment type="caution">
    <text evidence="10">The sequence shown here is derived from an EMBL/GenBank/DDBJ whole genome shotgun (WGS) entry which is preliminary data.</text>
</comment>
<dbReference type="InterPro" id="IPR002401">
    <property type="entry name" value="Cyt_P450_E_grp-I"/>
</dbReference>
<evidence type="ECO:0000256" key="7">
    <source>
        <dbReference type="PIRSR" id="PIRSR602401-1"/>
    </source>
</evidence>
<sequence>MASVAPSVLSCLSITNNLVMIALVFLILVVPLFFLLRSSKVARRRGGKEPPLAAGAWPIIGHLWLFTRSQPPQITLGAMADKYGAIFRIKIGPQRAVVINNWKTAKECFTTNDIALSSRPRVVAVEHLTYNQAMVSFAPYGHYWREMRRIANQELLSTRRIELSSHLRVSELEASIKALYKVWAEKHNNNNDNDDASSGYVAVEMKKWFGELMLNMVLRVVAGKRYFGGSDEEEARRFLKTMREFMRQLGLVVVGDAVPWLRWLDLGGHEKSMKETAKEMDAIMMEWLEEHRRKRANSDQDGGDQDFMDVMLSILDGTQLAGFDSDTIIKATTWILMGGSIDTTSGTLIWILSCMLNNTGTIEQAQKELNIYVGKERLVKETDISKLVYIQAIVKETLRLYPTAIFSGPREFADDCFVNGYYIPKGTQLITNLWKIHTDPSIWSDPLEFKPERFLTTHKDVDVRGNHFELIPFGSGRRMCPGLSFALPMIHLTLATFLQSFEISKPSDEPIDMTEIFGLTTMKATPLDVLIKPRLSSRLYSLS</sequence>
<evidence type="ECO:0000256" key="6">
    <source>
        <dbReference type="ARBA" id="ARBA00023033"/>
    </source>
</evidence>
<keyword evidence="9" id="KW-0472">Membrane</keyword>
<dbReference type="GO" id="GO:0016705">
    <property type="term" value="F:oxidoreductase activity, acting on paired donors, with incorporation or reduction of molecular oxygen"/>
    <property type="evidence" value="ECO:0007669"/>
    <property type="project" value="InterPro"/>
</dbReference>
<dbReference type="GO" id="GO:0004497">
    <property type="term" value="F:monooxygenase activity"/>
    <property type="evidence" value="ECO:0007669"/>
    <property type="project" value="UniProtKB-KW"/>
</dbReference>
<evidence type="ECO:0000256" key="3">
    <source>
        <dbReference type="ARBA" id="ARBA00022723"/>
    </source>
</evidence>
<dbReference type="EMBL" id="SDMP01000007">
    <property type="protein sequence ID" value="RYR48334.1"/>
    <property type="molecule type" value="Genomic_DNA"/>
</dbReference>
<evidence type="ECO:0000256" key="9">
    <source>
        <dbReference type="SAM" id="Phobius"/>
    </source>
</evidence>
<dbReference type="OrthoDB" id="2789670at2759"/>
<keyword evidence="3 7" id="KW-0479">Metal-binding</keyword>
<feature type="transmembrane region" description="Helical" evidence="9">
    <location>
        <begin position="18"/>
        <end position="36"/>
    </location>
</feature>
<dbReference type="PANTHER" id="PTHR47947:SF49">
    <property type="entry name" value="CYTOCHROME P450 FAMILY PROTEIN"/>
    <property type="match status" value="1"/>
</dbReference>
<keyword evidence="2 7" id="KW-0349">Heme</keyword>
<evidence type="ECO:0000256" key="2">
    <source>
        <dbReference type="ARBA" id="ARBA00022617"/>
    </source>
</evidence>
<dbReference type="Pfam" id="PF00067">
    <property type="entry name" value="p450"/>
    <property type="match status" value="1"/>
</dbReference>
<dbReference type="STRING" id="3818.A0A445CBK7"/>
<dbReference type="InterPro" id="IPR017972">
    <property type="entry name" value="Cyt_P450_CS"/>
</dbReference>
<dbReference type="Gramene" id="arahy.Tifrunner.gnm2.ann2.Ah17g384700.1">
    <property type="protein sequence ID" value="arahy.Tifrunner.gnm2.ann2.Ah17g384700.1-CDS"/>
    <property type="gene ID" value="arahy.Tifrunner.gnm2.ann2.Ah17g384700"/>
</dbReference>
<accession>A0A445CBK7</accession>
<proteinExistence type="inferred from homology"/>
<evidence type="ECO:0000256" key="8">
    <source>
        <dbReference type="RuleBase" id="RU000461"/>
    </source>
</evidence>
<organism evidence="10 11">
    <name type="scientific">Arachis hypogaea</name>
    <name type="common">Peanut</name>
    <dbReference type="NCBI Taxonomy" id="3818"/>
    <lineage>
        <taxon>Eukaryota</taxon>
        <taxon>Viridiplantae</taxon>
        <taxon>Streptophyta</taxon>
        <taxon>Embryophyta</taxon>
        <taxon>Tracheophyta</taxon>
        <taxon>Spermatophyta</taxon>
        <taxon>Magnoliopsida</taxon>
        <taxon>eudicotyledons</taxon>
        <taxon>Gunneridae</taxon>
        <taxon>Pentapetalae</taxon>
        <taxon>rosids</taxon>
        <taxon>fabids</taxon>
        <taxon>Fabales</taxon>
        <taxon>Fabaceae</taxon>
        <taxon>Papilionoideae</taxon>
        <taxon>50 kb inversion clade</taxon>
        <taxon>dalbergioids sensu lato</taxon>
        <taxon>Dalbergieae</taxon>
        <taxon>Pterocarpus clade</taxon>
        <taxon>Arachis</taxon>
    </lineage>
</organism>
<dbReference type="PROSITE" id="PS00086">
    <property type="entry name" value="CYTOCHROME_P450"/>
    <property type="match status" value="1"/>
</dbReference>
<dbReference type="AlphaFoldDB" id="A0A445CBK7"/>
<name>A0A445CBK7_ARAHY</name>